<reference evidence="1 2" key="1">
    <citation type="journal article" date="2024" name="G3 (Bethesda)">
        <title>Genome assembly of Hibiscus sabdariffa L. provides insights into metabolisms of medicinal natural products.</title>
        <authorList>
            <person name="Kim T."/>
        </authorList>
    </citation>
    <scope>NUCLEOTIDE SEQUENCE [LARGE SCALE GENOMIC DNA]</scope>
    <source>
        <strain evidence="1">TK-2024</strain>
        <tissue evidence="1">Old leaves</tissue>
    </source>
</reference>
<dbReference type="SUPFAM" id="SSF56219">
    <property type="entry name" value="DNase I-like"/>
    <property type="match status" value="1"/>
</dbReference>
<dbReference type="Gene3D" id="3.60.10.10">
    <property type="entry name" value="Endonuclease/exonuclease/phosphatase"/>
    <property type="match status" value="1"/>
</dbReference>
<gene>
    <name evidence="1" type="ORF">V6N12_050201</name>
</gene>
<dbReference type="InterPro" id="IPR036691">
    <property type="entry name" value="Endo/exonu/phosph_ase_sf"/>
</dbReference>
<name>A0ABR2GCA0_9ROSI</name>
<evidence type="ECO:0008006" key="3">
    <source>
        <dbReference type="Google" id="ProtNLM"/>
    </source>
</evidence>
<evidence type="ECO:0000313" key="1">
    <source>
        <dbReference type="EMBL" id="KAK8600345.1"/>
    </source>
</evidence>
<evidence type="ECO:0000313" key="2">
    <source>
        <dbReference type="Proteomes" id="UP001472677"/>
    </source>
</evidence>
<organism evidence="1 2">
    <name type="scientific">Hibiscus sabdariffa</name>
    <name type="common">roselle</name>
    <dbReference type="NCBI Taxonomy" id="183260"/>
    <lineage>
        <taxon>Eukaryota</taxon>
        <taxon>Viridiplantae</taxon>
        <taxon>Streptophyta</taxon>
        <taxon>Embryophyta</taxon>
        <taxon>Tracheophyta</taxon>
        <taxon>Spermatophyta</taxon>
        <taxon>Magnoliopsida</taxon>
        <taxon>eudicotyledons</taxon>
        <taxon>Gunneridae</taxon>
        <taxon>Pentapetalae</taxon>
        <taxon>rosids</taxon>
        <taxon>malvids</taxon>
        <taxon>Malvales</taxon>
        <taxon>Malvaceae</taxon>
        <taxon>Malvoideae</taxon>
        <taxon>Hibiscus</taxon>
    </lineage>
</organism>
<keyword evidence="2" id="KW-1185">Reference proteome</keyword>
<protein>
    <recommendedName>
        <fullName evidence="3">Endonuclease/exonuclease/phosphatase domain-containing protein</fullName>
    </recommendedName>
</protein>
<sequence length="667" mass="76298">MERQSIANREQQQEVINQPGSFTAFVNNLSKRVSRKALWDLFSYYGKPSMYRRGEIWVWIVFGNGRDYSSSYAHPRVTSEHKVFRDSTRDNRSYKSALLGKPKKVFYSPIKNTKVGVSDPKIKPHKDSLLDFDIPAQEMSWLNCCLVGVVKNRFSSNFIQSAMDSKGLNVEISRWGNGCESVLVIFESKHALDLAWSQSREAISYWFDVADPLIMGDRWGYFMALDEETRCKSRFDIVNHGKSDSEIETEAVWELSNVLGISFSGGKEAVIHRLCEIEEVLRNGICGMGIGRLEKVSAVRSLVRSIKHVIVFFQETKLQSLKPNFCTSIWCSYEVEVVFSPSLGSAGRLLTGLDPKFFKADKCVVLQRAIVITSQIIRNGFKYCFVNIYGPFVEAERGVFFSELSNILKNIDVPLCIGGDFNAYLRLEEKVGLLVNRLDRFLISTDFSMEFLNVLQKCLGKSLSDHSVVLHFVEEKDWGSKPFKCFNHWYDGESFAATIKNSMLQVGQCRRRVGIGELLKGSKLAIQNRASLDRRDLPKLISDLEKMIGVLEHKLFQNPTDKVSFLELSAARSDLWKAHREEERFWMQNSRVRWCAEGDRNTRFCHCMVSARNRTNTIMSINQGGCLISCPVLVKQAIFEHFRLAYNNRVSLEVKDLKLDFSKLDVD</sequence>
<dbReference type="Proteomes" id="UP001472677">
    <property type="component" value="Unassembled WGS sequence"/>
</dbReference>
<accession>A0ABR2GCA0</accession>
<comment type="caution">
    <text evidence="1">The sequence shown here is derived from an EMBL/GenBank/DDBJ whole genome shotgun (WGS) entry which is preliminary data.</text>
</comment>
<proteinExistence type="predicted"/>
<dbReference type="EMBL" id="JBBPBM010000001">
    <property type="protein sequence ID" value="KAK8600345.1"/>
    <property type="molecule type" value="Genomic_DNA"/>
</dbReference>